<feature type="compositionally biased region" description="Basic and acidic residues" evidence="1">
    <location>
        <begin position="227"/>
        <end position="236"/>
    </location>
</feature>
<dbReference type="OrthoDB" id="6151201at2759"/>
<keyword evidence="2" id="KW-0472">Membrane</keyword>
<feature type="region of interest" description="Disordered" evidence="1">
    <location>
        <begin position="137"/>
        <end position="171"/>
    </location>
</feature>
<keyword evidence="2" id="KW-0812">Transmembrane</keyword>
<feature type="region of interest" description="Disordered" evidence="1">
    <location>
        <begin position="212"/>
        <end position="236"/>
    </location>
</feature>
<proteinExistence type="predicted"/>
<dbReference type="OMA" id="MICVVEC"/>
<dbReference type="HOGENOM" id="CLU_1176599_0_0_1"/>
<dbReference type="CTD" id="20250915"/>
<keyword evidence="4" id="KW-1185">Reference proteome</keyword>
<dbReference type="AlphaFoldDB" id="V4A3Y7"/>
<protein>
    <submittedName>
        <fullName evidence="3">Uncharacterized protein</fullName>
    </submittedName>
</protein>
<feature type="compositionally biased region" description="Polar residues" evidence="1">
    <location>
        <begin position="212"/>
        <end position="223"/>
    </location>
</feature>
<evidence type="ECO:0000256" key="1">
    <source>
        <dbReference type="SAM" id="MobiDB-lite"/>
    </source>
</evidence>
<feature type="compositionally biased region" description="Basic and acidic residues" evidence="1">
    <location>
        <begin position="1"/>
        <end position="18"/>
    </location>
</feature>
<feature type="region of interest" description="Disordered" evidence="1">
    <location>
        <begin position="1"/>
        <end position="24"/>
    </location>
</feature>
<gene>
    <name evidence="3" type="ORF">LOTGIDRAFT_238985</name>
</gene>
<dbReference type="KEGG" id="lgi:LOTGIDRAFT_238985"/>
<dbReference type="EMBL" id="KB201234">
    <property type="protein sequence ID" value="ESO98623.1"/>
    <property type="molecule type" value="Genomic_DNA"/>
</dbReference>
<name>V4A3Y7_LOTGI</name>
<organism evidence="3 4">
    <name type="scientific">Lottia gigantea</name>
    <name type="common">Giant owl limpet</name>
    <dbReference type="NCBI Taxonomy" id="225164"/>
    <lineage>
        <taxon>Eukaryota</taxon>
        <taxon>Metazoa</taxon>
        <taxon>Spiralia</taxon>
        <taxon>Lophotrochozoa</taxon>
        <taxon>Mollusca</taxon>
        <taxon>Gastropoda</taxon>
        <taxon>Patellogastropoda</taxon>
        <taxon>Lottioidea</taxon>
        <taxon>Lottiidae</taxon>
        <taxon>Lottia</taxon>
    </lineage>
</organism>
<keyword evidence="2" id="KW-1133">Transmembrane helix</keyword>
<reference evidence="3 4" key="1">
    <citation type="journal article" date="2013" name="Nature">
        <title>Insights into bilaterian evolution from three spiralian genomes.</title>
        <authorList>
            <person name="Simakov O."/>
            <person name="Marletaz F."/>
            <person name="Cho S.J."/>
            <person name="Edsinger-Gonzales E."/>
            <person name="Havlak P."/>
            <person name="Hellsten U."/>
            <person name="Kuo D.H."/>
            <person name="Larsson T."/>
            <person name="Lv J."/>
            <person name="Arendt D."/>
            <person name="Savage R."/>
            <person name="Osoegawa K."/>
            <person name="de Jong P."/>
            <person name="Grimwood J."/>
            <person name="Chapman J.A."/>
            <person name="Shapiro H."/>
            <person name="Aerts A."/>
            <person name="Otillar R.P."/>
            <person name="Terry A.Y."/>
            <person name="Boore J.L."/>
            <person name="Grigoriev I.V."/>
            <person name="Lindberg D.R."/>
            <person name="Seaver E.C."/>
            <person name="Weisblat D.A."/>
            <person name="Putnam N.H."/>
            <person name="Rokhsar D.S."/>
        </authorList>
    </citation>
    <scope>NUCLEOTIDE SEQUENCE [LARGE SCALE GENOMIC DNA]</scope>
</reference>
<dbReference type="GeneID" id="20250915"/>
<sequence length="236" mass="26611">MGRKSESRYKPKSQEREKRRARRKQDRRCRDIRIGGCIFVLGFPLLLAGTIILIVTNVNKNQQSLPSSLFLLGPLFTGLSLLCFILGLLLTEIINIEPLIYRIIPDNPKTCPFLYNLFKKDNQQYIDQQTAIISQQLPPSKSALRKPPNPESQPPTKVRRGVTFSETSSGSEEKYSSQISLVSLRNCKIHPSFEEDEGGSKTQTDTVYIVSPSTLPIADSNQTNDDEVFHSNEDVV</sequence>
<dbReference type="RefSeq" id="XP_009050680.1">
    <property type="nucleotide sequence ID" value="XM_009052432.1"/>
</dbReference>
<accession>V4A3Y7</accession>
<dbReference type="Proteomes" id="UP000030746">
    <property type="component" value="Unassembled WGS sequence"/>
</dbReference>
<evidence type="ECO:0000313" key="4">
    <source>
        <dbReference type="Proteomes" id="UP000030746"/>
    </source>
</evidence>
<evidence type="ECO:0000256" key="2">
    <source>
        <dbReference type="SAM" id="Phobius"/>
    </source>
</evidence>
<feature type="transmembrane region" description="Helical" evidence="2">
    <location>
        <begin position="32"/>
        <end position="56"/>
    </location>
</feature>
<evidence type="ECO:0000313" key="3">
    <source>
        <dbReference type="EMBL" id="ESO98623.1"/>
    </source>
</evidence>
<feature type="transmembrane region" description="Helical" evidence="2">
    <location>
        <begin position="68"/>
        <end position="90"/>
    </location>
</feature>